<sequence>MWVVNTFPHPPPAMVIRLPLRDKRHGYIVVTCGCVRWGWRGGSRGSGARAALMPQRRRRMPPTAPPPLCAHATDRTLG</sequence>
<organism evidence="2 3">
    <name type="scientific">Arctia plantaginis</name>
    <name type="common">Wood tiger moth</name>
    <name type="synonym">Phalaena plantaginis</name>
    <dbReference type="NCBI Taxonomy" id="874455"/>
    <lineage>
        <taxon>Eukaryota</taxon>
        <taxon>Metazoa</taxon>
        <taxon>Ecdysozoa</taxon>
        <taxon>Arthropoda</taxon>
        <taxon>Hexapoda</taxon>
        <taxon>Insecta</taxon>
        <taxon>Pterygota</taxon>
        <taxon>Neoptera</taxon>
        <taxon>Endopterygota</taxon>
        <taxon>Lepidoptera</taxon>
        <taxon>Glossata</taxon>
        <taxon>Ditrysia</taxon>
        <taxon>Noctuoidea</taxon>
        <taxon>Erebidae</taxon>
        <taxon>Arctiinae</taxon>
        <taxon>Arctia</taxon>
    </lineage>
</organism>
<reference evidence="2 3" key="1">
    <citation type="submission" date="2020-04" db="EMBL/GenBank/DDBJ databases">
        <authorList>
            <person name="Wallbank WR R."/>
            <person name="Pardo Diaz C."/>
            <person name="Kozak K."/>
            <person name="Martin S."/>
            <person name="Jiggins C."/>
            <person name="Moest M."/>
            <person name="Warren A I."/>
            <person name="Byers J.R.P. K."/>
            <person name="Montejo-Kovacevich G."/>
            <person name="Yen C E."/>
        </authorList>
    </citation>
    <scope>NUCLEOTIDE SEQUENCE [LARGE SCALE GENOMIC DNA]</scope>
</reference>
<accession>A0A8S0ZC27</accession>
<dbReference type="AlphaFoldDB" id="A0A8S0ZC27"/>
<gene>
    <name evidence="2" type="ORF">APLA_LOCUS4546</name>
</gene>
<dbReference type="Proteomes" id="UP000494256">
    <property type="component" value="Unassembled WGS sequence"/>
</dbReference>
<evidence type="ECO:0000256" key="1">
    <source>
        <dbReference type="SAM" id="MobiDB-lite"/>
    </source>
</evidence>
<dbReference type="EMBL" id="CADEBD010000288">
    <property type="protein sequence ID" value="CAB3230325.1"/>
    <property type="molecule type" value="Genomic_DNA"/>
</dbReference>
<protein>
    <submittedName>
        <fullName evidence="2">Uncharacterized protein</fullName>
    </submittedName>
</protein>
<comment type="caution">
    <text evidence="2">The sequence shown here is derived from an EMBL/GenBank/DDBJ whole genome shotgun (WGS) entry which is preliminary data.</text>
</comment>
<evidence type="ECO:0000313" key="3">
    <source>
        <dbReference type="Proteomes" id="UP000494256"/>
    </source>
</evidence>
<evidence type="ECO:0000313" key="2">
    <source>
        <dbReference type="EMBL" id="CAB3230325.1"/>
    </source>
</evidence>
<feature type="region of interest" description="Disordered" evidence="1">
    <location>
        <begin position="42"/>
        <end position="78"/>
    </location>
</feature>
<name>A0A8S0ZC27_ARCPL</name>
<proteinExistence type="predicted"/>